<dbReference type="Proteomes" id="UP000235392">
    <property type="component" value="Unassembled WGS sequence"/>
</dbReference>
<keyword evidence="8" id="KW-0964">Secreted</keyword>
<protein>
    <recommendedName>
        <fullName evidence="7">pectin lyase</fullName>
        <ecNumber evidence="7">4.2.2.10</ecNumber>
    </recommendedName>
</protein>
<feature type="region of interest" description="Disordered" evidence="9">
    <location>
        <begin position="26"/>
        <end position="96"/>
    </location>
</feature>
<evidence type="ECO:0000256" key="5">
    <source>
        <dbReference type="ARBA" id="ARBA00036818"/>
    </source>
</evidence>
<evidence type="ECO:0000313" key="13">
    <source>
        <dbReference type="Proteomes" id="UP000235392"/>
    </source>
</evidence>
<keyword evidence="3" id="KW-0325">Glycoprotein</keyword>
<feature type="compositionally biased region" description="Low complexity" evidence="9">
    <location>
        <begin position="41"/>
        <end position="50"/>
    </location>
</feature>
<evidence type="ECO:0000256" key="3">
    <source>
        <dbReference type="ARBA" id="ARBA00023180"/>
    </source>
</evidence>
<dbReference type="PANTHER" id="PTHR31683">
    <property type="entry name" value="PECTATE LYASE 18-RELATED"/>
    <property type="match status" value="1"/>
</dbReference>
<dbReference type="GO" id="GO:0030570">
    <property type="term" value="F:pectate lyase activity"/>
    <property type="evidence" value="ECO:0007669"/>
    <property type="project" value="InterPro"/>
</dbReference>
<dbReference type="InterPro" id="IPR045032">
    <property type="entry name" value="PEL"/>
</dbReference>
<dbReference type="GO" id="GO:0005576">
    <property type="term" value="C:extracellular region"/>
    <property type="evidence" value="ECO:0007669"/>
    <property type="project" value="UniProtKB-SubCell"/>
</dbReference>
<dbReference type="GO" id="GO:0047490">
    <property type="term" value="F:pectin lyase activity"/>
    <property type="evidence" value="ECO:0007669"/>
    <property type="project" value="UniProtKB-EC"/>
</dbReference>
<dbReference type="InterPro" id="IPR012334">
    <property type="entry name" value="Pectin_lyas_fold"/>
</dbReference>
<sequence length="446" mass="48127">MAGSLYFLLLCLQIVSSVLSNANTAGNVHHHHHHSSKTTEKSSSLEQESTNSTSGTLPIGDPTADPSHARNTAKPTPFGFGSKVTGGGNAPPQTPKDAAELEAWLTDKVPRVILISKTYDFSSTNTTANGCKPWKSCPNGLQVQKAMDYKEWCSKEENLASDVTVSLVHSPLNPILVGSRKTLRGVGKSAVIKGKGLSLHLVDNIIIQNIQIDWLNPHLVWGGDGIMMDGAKNVWIDHCTFSNIGRQMIVSGGRSQIEGNTGITISNNLFSGTTKWSTRCQDRHYWVALFTGPGDEITMARNCIDSTSGRSPKTGGSGNPKVELHYYNNLHTNTLGETFEIGKGSNVLAEGNLFKNVKIQHPGDVVTHDGGNSYVPFRPEEASRCTSSLGRPCVANQMVESSTYKFDLNLQAVNSFKQYPDVTKARVLPASSLMHGVPGHCGVGFI</sequence>
<dbReference type="GO" id="GO:0000272">
    <property type="term" value="P:polysaccharide catabolic process"/>
    <property type="evidence" value="ECO:0007669"/>
    <property type="project" value="UniProtKB-KW"/>
</dbReference>
<evidence type="ECO:0000256" key="7">
    <source>
        <dbReference type="ARBA" id="ARBA00039082"/>
    </source>
</evidence>
<evidence type="ECO:0000256" key="9">
    <source>
        <dbReference type="SAM" id="MobiDB-lite"/>
    </source>
</evidence>
<dbReference type="Pfam" id="PF00544">
    <property type="entry name" value="Pectate_lyase_4"/>
    <property type="match status" value="1"/>
</dbReference>
<proteinExistence type="inferred from homology"/>
<name>A0A2N5SL23_9BASI</name>
<evidence type="ECO:0000259" key="11">
    <source>
        <dbReference type="SMART" id="SM00656"/>
    </source>
</evidence>
<feature type="domain" description="Pectate lyase" evidence="11">
    <location>
        <begin position="146"/>
        <end position="360"/>
    </location>
</feature>
<comment type="catalytic activity">
    <reaction evidence="5">
        <text>Eliminative cleavage of (1-&gt;4)-alpha-D-galacturonan methyl ester to give oligosaccharides with 4-deoxy-6-O-methyl-alpha-D-galact-4-enuronosyl groups at their non-reducing ends.</text>
        <dbReference type="EC" id="4.2.2.10"/>
    </reaction>
</comment>
<comment type="subcellular location">
    <subcellularLocation>
        <location evidence="8">Secreted</location>
    </subcellularLocation>
</comment>
<dbReference type="PANTHER" id="PTHR31683:SF67">
    <property type="entry name" value="PECTIN LYASE F-RELATED"/>
    <property type="match status" value="1"/>
</dbReference>
<dbReference type="SUPFAM" id="SSF51126">
    <property type="entry name" value="Pectin lyase-like"/>
    <property type="match status" value="1"/>
</dbReference>
<evidence type="ECO:0000256" key="2">
    <source>
        <dbReference type="ARBA" id="ARBA00023157"/>
    </source>
</evidence>
<keyword evidence="4 8" id="KW-0456">Lyase</keyword>
<dbReference type="InterPro" id="IPR002022">
    <property type="entry name" value="Pec_lyase"/>
</dbReference>
<comment type="caution">
    <text evidence="12">The sequence shown here is derived from an EMBL/GenBank/DDBJ whole genome shotgun (WGS) entry which is preliminary data.</text>
</comment>
<evidence type="ECO:0000256" key="6">
    <source>
        <dbReference type="ARBA" id="ARBA00037631"/>
    </source>
</evidence>
<keyword evidence="8" id="KW-0119">Carbohydrate metabolism</keyword>
<evidence type="ECO:0000256" key="10">
    <source>
        <dbReference type="SAM" id="SignalP"/>
    </source>
</evidence>
<dbReference type="EMBL" id="PGCI01000836">
    <property type="protein sequence ID" value="PLW13935.1"/>
    <property type="molecule type" value="Genomic_DNA"/>
</dbReference>
<reference evidence="12 13" key="1">
    <citation type="submission" date="2017-11" db="EMBL/GenBank/DDBJ databases">
        <title>De novo assembly and phasing of dikaryotic genomes from two isolates of Puccinia coronata f. sp. avenae, the causal agent of oat crown rust.</title>
        <authorList>
            <person name="Miller M.E."/>
            <person name="Zhang Y."/>
            <person name="Omidvar V."/>
            <person name="Sperschneider J."/>
            <person name="Schwessinger B."/>
            <person name="Raley C."/>
            <person name="Palmer J.M."/>
            <person name="Garnica D."/>
            <person name="Upadhyaya N."/>
            <person name="Rathjen J."/>
            <person name="Taylor J.M."/>
            <person name="Park R.F."/>
            <person name="Dodds P.N."/>
            <person name="Hirsch C.D."/>
            <person name="Kianian S.F."/>
            <person name="Figueroa M."/>
        </authorList>
    </citation>
    <scope>NUCLEOTIDE SEQUENCE [LARGE SCALE GENOMIC DNA]</scope>
    <source>
        <strain evidence="12">12SD80</strain>
    </source>
</reference>
<dbReference type="AlphaFoldDB" id="A0A2N5SL23"/>
<feature type="signal peptide" evidence="10">
    <location>
        <begin position="1"/>
        <end position="20"/>
    </location>
</feature>
<dbReference type="EC" id="4.2.2.10" evidence="7"/>
<keyword evidence="10" id="KW-0732">Signal</keyword>
<comment type="similarity">
    <text evidence="1 8">Belongs to the polysaccharide lyase 1 family.</text>
</comment>
<feature type="chain" id="PRO_5014730271" description="pectin lyase" evidence="10">
    <location>
        <begin position="21"/>
        <end position="446"/>
    </location>
</feature>
<dbReference type="InterPro" id="IPR011050">
    <property type="entry name" value="Pectin_lyase_fold/virulence"/>
</dbReference>
<comment type="function">
    <text evidence="6">Pectinolytic enzymes consist of four classes of enzymes: pectin lyase, polygalacturonase, pectin methylesterase and rhamnogalacturonase. Among pectinolytic enzymes, pectin lyase is the most important in depolymerization of pectin, since it cleaves internal glycosidic bonds of highly methylated pectins.</text>
</comment>
<evidence type="ECO:0000313" key="12">
    <source>
        <dbReference type="EMBL" id="PLW13935.1"/>
    </source>
</evidence>
<keyword evidence="2" id="KW-1015">Disulfide bond</keyword>
<dbReference type="SMART" id="SM00656">
    <property type="entry name" value="Amb_all"/>
    <property type="match status" value="1"/>
</dbReference>
<evidence type="ECO:0000256" key="4">
    <source>
        <dbReference type="ARBA" id="ARBA00023239"/>
    </source>
</evidence>
<evidence type="ECO:0000256" key="8">
    <source>
        <dbReference type="RuleBase" id="RU361173"/>
    </source>
</evidence>
<keyword evidence="8" id="KW-0624">Polysaccharide degradation</keyword>
<organism evidence="12 13">
    <name type="scientific">Puccinia coronata f. sp. avenae</name>
    <dbReference type="NCBI Taxonomy" id="200324"/>
    <lineage>
        <taxon>Eukaryota</taxon>
        <taxon>Fungi</taxon>
        <taxon>Dikarya</taxon>
        <taxon>Basidiomycota</taxon>
        <taxon>Pucciniomycotina</taxon>
        <taxon>Pucciniomycetes</taxon>
        <taxon>Pucciniales</taxon>
        <taxon>Pucciniaceae</taxon>
        <taxon>Puccinia</taxon>
    </lineage>
</organism>
<accession>A0A2N5SL23</accession>
<dbReference type="Gene3D" id="2.160.20.10">
    <property type="entry name" value="Single-stranded right-handed beta-helix, Pectin lyase-like"/>
    <property type="match status" value="1"/>
</dbReference>
<evidence type="ECO:0000256" key="1">
    <source>
        <dbReference type="ARBA" id="ARBA00010980"/>
    </source>
</evidence>
<gene>
    <name evidence="12" type="ORF">PCASD_19935</name>
</gene>